<keyword evidence="2" id="KW-1185">Reference proteome</keyword>
<evidence type="ECO:0000313" key="2">
    <source>
        <dbReference type="Proteomes" id="UP001162131"/>
    </source>
</evidence>
<dbReference type="Proteomes" id="UP001162131">
    <property type="component" value="Unassembled WGS sequence"/>
</dbReference>
<evidence type="ECO:0008006" key="3">
    <source>
        <dbReference type="Google" id="ProtNLM"/>
    </source>
</evidence>
<dbReference type="InterPro" id="IPR036361">
    <property type="entry name" value="SAP_dom_sf"/>
</dbReference>
<evidence type="ECO:0000313" key="1">
    <source>
        <dbReference type="EMBL" id="CAG9315179.1"/>
    </source>
</evidence>
<proteinExistence type="predicted"/>
<dbReference type="Gene3D" id="1.10.720.30">
    <property type="entry name" value="SAP domain"/>
    <property type="match status" value="1"/>
</dbReference>
<reference evidence="1" key="1">
    <citation type="submission" date="2021-09" db="EMBL/GenBank/DDBJ databases">
        <authorList>
            <consortium name="AG Swart"/>
            <person name="Singh M."/>
            <person name="Singh A."/>
            <person name="Seah K."/>
            <person name="Emmerich C."/>
        </authorList>
    </citation>
    <scope>NUCLEOTIDE SEQUENCE</scope>
    <source>
        <strain evidence="1">ATCC30299</strain>
    </source>
</reference>
<gene>
    <name evidence="1" type="ORF">BSTOLATCC_MIC12953</name>
</gene>
<organism evidence="1 2">
    <name type="scientific">Blepharisma stoltei</name>
    <dbReference type="NCBI Taxonomy" id="1481888"/>
    <lineage>
        <taxon>Eukaryota</taxon>
        <taxon>Sar</taxon>
        <taxon>Alveolata</taxon>
        <taxon>Ciliophora</taxon>
        <taxon>Postciliodesmatophora</taxon>
        <taxon>Heterotrichea</taxon>
        <taxon>Heterotrichida</taxon>
        <taxon>Blepharismidae</taxon>
        <taxon>Blepharisma</taxon>
    </lineage>
</organism>
<accession>A0AAU9ISN6</accession>
<comment type="caution">
    <text evidence="1">The sequence shown here is derived from an EMBL/GenBank/DDBJ whole genome shotgun (WGS) entry which is preliminary data.</text>
</comment>
<dbReference type="EMBL" id="CAJZBQ010000013">
    <property type="protein sequence ID" value="CAG9315179.1"/>
    <property type="molecule type" value="Genomic_DNA"/>
</dbReference>
<protein>
    <recommendedName>
        <fullName evidence="3">SAP domain-containing protein</fullName>
    </recommendedName>
</protein>
<name>A0AAU9ISN6_9CILI</name>
<dbReference type="AlphaFoldDB" id="A0AAU9ISN6"/>
<sequence length="1122" mass="130198">MIRRFFSIEKWSAMSMLQLRDELTRRSLPRTGTRNEILKKLELDDSKKAKEIEVMRQEIKYAHELKEEESNHFLAGLSKEFLIGEILKRRPKQEIQAKYTKKQLLDILSDALEDEHVDTSNLANLVILHQKVTENPLNVTVNEICQALEKISTIFQIPQSDVNFLRFSEKQSLEGIWNILFTNLRSMNGEQLYILTKSLYILLGYFDKSFKQNSEKIDTESLADLIKQVKLRSNDLKAYELGNAIDIFSKLSKDPEIEDLLNELRMIVPGKIQNVEKYSHSELLAILDSFQKNCYAEHKEIVDKIISALFHNDVKVAFERSLQTLSSIHRIGAPIPLSLLLELDTIPKNYLYNIDAAQYFNFGKILAQQEKLSENFGKSLIESFSLAKNLTDQYGISLYADFVYFLHDKKIFSQLVSRINLFKMCLETKENIDLISALRLTVAYLPHLVDEALLYKLLEEMSKYNKNDSVWADNQIYLSQILDIIVKLSKEKPIFNYQIQSIVQVQSRLKIQLARNIVDILEVVSPYCGALYRYYSSNLCKEIPSAEILLRPQTTESIQPYARILWKYRNKLTNLQKIEVVEKGLIILQENLKAHEAAYYFSCVFPELAPDSTDLYISIQNIKIIIGKFIKEQGPFTLGIAYNLSHTPTFDALNEMIYNVDVQSLWGEILIKTLIMLSKAERNDLFSLGTPNLSYIDESEPKFPISLMKEFLNVLCRSSSLPVDLIAISKCFSYYMDDLSDKELLMLGSLLRSKWSQIDKPLKKKLEAIELKVGSELTRLIDFSESNEVRKALATKYENIYPSIKNVHILEGLAQHRLFIPSVYNKYISLLPRVKEERDLLSIISQMLSSLSVIGFSTNVVNSVNSIIDRYRLWQYISFDSLVNYLFVHSRNPEIFSTVPSAIKERFIDRFNTRNRTDEIFLNPKSQLMCYRPFLYSTVLEPRFIISNDASKSSKELSYSEKPQMPFHEVLFNCKIHAILNILNLEHTETCLQAVDTFYLDRKNSDDIYDFKMKFVQILGQIWKIRNFTMEESEKDAVTKWKPDLLFNSAKVGIIYNQEGDMVYNENGEEVGTVFMSKVIKDQLEKLGGIKVVQINSKTWKEMDGGRKYYYVENLVQRFNIR</sequence>